<name>A0A261UN59_9BORD</name>
<dbReference type="OrthoDB" id="2866001at2"/>
<dbReference type="Proteomes" id="UP000215767">
    <property type="component" value="Unassembled WGS sequence"/>
</dbReference>
<dbReference type="EMBL" id="NEVS01000004">
    <property type="protein sequence ID" value="OZI62720.1"/>
    <property type="molecule type" value="Genomic_DNA"/>
</dbReference>
<evidence type="ECO:0000313" key="2">
    <source>
        <dbReference type="Proteomes" id="UP000215767"/>
    </source>
</evidence>
<comment type="caution">
    <text evidence="1">The sequence shown here is derived from an EMBL/GenBank/DDBJ whole genome shotgun (WGS) entry which is preliminary data.</text>
</comment>
<dbReference type="AlphaFoldDB" id="A0A261UN59"/>
<reference evidence="2" key="1">
    <citation type="submission" date="2017-05" db="EMBL/GenBank/DDBJ databases">
        <title>Complete and WGS of Bordetella genogroups.</title>
        <authorList>
            <person name="Spilker T."/>
            <person name="Lipuma J."/>
        </authorList>
    </citation>
    <scope>NUCLEOTIDE SEQUENCE [LARGE SCALE GENOMIC DNA]</scope>
    <source>
        <strain evidence="2">AU8856</strain>
    </source>
</reference>
<gene>
    <name evidence="1" type="ORF">CAL28_26630</name>
</gene>
<evidence type="ECO:0000313" key="1">
    <source>
        <dbReference type="EMBL" id="OZI62720.1"/>
    </source>
</evidence>
<accession>A0A261UN59</accession>
<keyword evidence="2" id="KW-1185">Reference proteome</keyword>
<organism evidence="1 2">
    <name type="scientific">Bordetella genomosp. 11</name>
    <dbReference type="NCBI Taxonomy" id="1416808"/>
    <lineage>
        <taxon>Bacteria</taxon>
        <taxon>Pseudomonadati</taxon>
        <taxon>Pseudomonadota</taxon>
        <taxon>Betaproteobacteria</taxon>
        <taxon>Burkholderiales</taxon>
        <taxon>Alcaligenaceae</taxon>
        <taxon>Bordetella</taxon>
    </lineage>
</organism>
<protein>
    <submittedName>
        <fullName evidence="1">Ferredoxin</fullName>
    </submittedName>
</protein>
<proteinExistence type="predicted"/>
<sequence length="105" mass="11715">MEKAARASGYVVLTSKPGQYRSEASADVEVVEIYDYVFYGRTKAIFQVARVAPGARVRIVEEAPPHIVNMVPARVMEQFATVEDARRAIRELADFGTLDATLVRR</sequence>